<dbReference type="PANTHER" id="PTHR21174:SF0">
    <property type="entry name" value="HD PHOSPHOHYDROLASE FAMILY PROTEIN-RELATED"/>
    <property type="match status" value="1"/>
</dbReference>
<dbReference type="SUPFAM" id="SSF109604">
    <property type="entry name" value="HD-domain/PDEase-like"/>
    <property type="match status" value="1"/>
</dbReference>
<evidence type="ECO:0000313" key="2">
    <source>
        <dbReference type="Proteomes" id="UP000431264"/>
    </source>
</evidence>
<dbReference type="RefSeq" id="WP_140996578.1">
    <property type="nucleotide sequence ID" value="NZ_VDCZ01000002.1"/>
</dbReference>
<name>A0A6I4IJM4_9FLAO</name>
<dbReference type="Gene3D" id="1.10.3210.10">
    <property type="entry name" value="Hypothetical protein af1432"/>
    <property type="match status" value="1"/>
</dbReference>
<protein>
    <recommendedName>
        <fullName evidence="3">Metal-dependent HD superfamily phosphohydrolase</fullName>
    </recommendedName>
</protein>
<dbReference type="AlphaFoldDB" id="A0A6I4IJM4"/>
<comment type="caution">
    <text evidence="1">The sequence shown here is derived from an EMBL/GenBank/DDBJ whole genome shotgun (WGS) entry which is preliminary data.</text>
</comment>
<sequence>MSLQSQYDELLLRIGFEKFAIDKHWILLEKAYSAKSRKYHNLTHLENMMRLYKLYQEEINHSNEIEYAIFYHDIIYKVTRKDNELESAKLAIKLLPEFAKIDTKLVFEMICATQMHEYQGEMDINWLLDFDLQILAAPWKDYEVYYKQIRQEYKIYPNMLYNPGRKKALQHFLERDFIFQTDVFRAAYEAKARENIKKEILLL</sequence>
<accession>A0A6I4IJM4</accession>
<keyword evidence="2" id="KW-1185">Reference proteome</keyword>
<dbReference type="InterPro" id="IPR009218">
    <property type="entry name" value="HD_phosphohydro"/>
</dbReference>
<dbReference type="PIRSF" id="PIRSF035170">
    <property type="entry name" value="HD_phosphohydro"/>
    <property type="match status" value="1"/>
</dbReference>
<gene>
    <name evidence="1" type="ORF">GOQ30_03240</name>
</gene>
<proteinExistence type="predicted"/>
<organism evidence="1 2">
    <name type="scientific">Flavobacterium profundi</name>
    <dbReference type="NCBI Taxonomy" id="1774945"/>
    <lineage>
        <taxon>Bacteria</taxon>
        <taxon>Pseudomonadati</taxon>
        <taxon>Bacteroidota</taxon>
        <taxon>Flavobacteriia</taxon>
        <taxon>Flavobacteriales</taxon>
        <taxon>Flavobacteriaceae</taxon>
        <taxon>Flavobacterium</taxon>
    </lineage>
</organism>
<dbReference type="EMBL" id="WQLW01000002">
    <property type="protein sequence ID" value="MVO08179.1"/>
    <property type="molecule type" value="Genomic_DNA"/>
</dbReference>
<evidence type="ECO:0000313" key="1">
    <source>
        <dbReference type="EMBL" id="MVO08179.1"/>
    </source>
</evidence>
<reference evidence="2" key="1">
    <citation type="submission" date="2019-05" db="EMBL/GenBank/DDBJ databases">
        <title>Flavobacterium profundi sp. nov., isolated from a deep-sea seamount.</title>
        <authorList>
            <person name="Zhang D.-C."/>
        </authorList>
    </citation>
    <scope>NUCLEOTIDE SEQUENCE [LARGE SCALE GENOMIC DNA]</scope>
    <source>
        <strain evidence="2">TP390</strain>
    </source>
</reference>
<evidence type="ECO:0008006" key="3">
    <source>
        <dbReference type="Google" id="ProtNLM"/>
    </source>
</evidence>
<dbReference type="PANTHER" id="PTHR21174">
    <property type="match status" value="1"/>
</dbReference>
<dbReference type="OrthoDB" id="9808993at2"/>
<dbReference type="Proteomes" id="UP000431264">
    <property type="component" value="Unassembled WGS sequence"/>
</dbReference>